<comment type="similarity">
    <text evidence="4">Belongs to the cytochrome P450 family.</text>
</comment>
<evidence type="ECO:0000256" key="1">
    <source>
        <dbReference type="ARBA" id="ARBA00001971"/>
    </source>
</evidence>
<dbReference type="InterPro" id="IPR002401">
    <property type="entry name" value="Cyt_P450_E_grp-I"/>
</dbReference>
<keyword evidence="12" id="KW-0472">Membrane</keyword>
<evidence type="ECO:0000313" key="15">
    <source>
        <dbReference type="EMBL" id="KAJ7616656.1"/>
    </source>
</evidence>
<evidence type="ECO:0000256" key="6">
    <source>
        <dbReference type="ARBA" id="ARBA00022692"/>
    </source>
</evidence>
<dbReference type="GO" id="GO:0020037">
    <property type="term" value="F:heme binding"/>
    <property type="evidence" value="ECO:0007669"/>
    <property type="project" value="InterPro"/>
</dbReference>
<evidence type="ECO:0000256" key="5">
    <source>
        <dbReference type="ARBA" id="ARBA00022617"/>
    </source>
</evidence>
<comment type="subcellular location">
    <subcellularLocation>
        <location evidence="2">Membrane</location>
    </subcellularLocation>
</comment>
<dbReference type="EMBL" id="JARKIF010000022">
    <property type="protein sequence ID" value="KAJ7616656.1"/>
    <property type="molecule type" value="Genomic_DNA"/>
</dbReference>
<dbReference type="PRINTS" id="PR00463">
    <property type="entry name" value="EP450I"/>
</dbReference>
<dbReference type="InterPro" id="IPR001128">
    <property type="entry name" value="Cyt_P450"/>
</dbReference>
<dbReference type="Proteomes" id="UP001221142">
    <property type="component" value="Unassembled WGS sequence"/>
</dbReference>
<evidence type="ECO:0000256" key="3">
    <source>
        <dbReference type="ARBA" id="ARBA00004721"/>
    </source>
</evidence>
<keyword evidence="5 13" id="KW-0349">Heme</keyword>
<comment type="pathway">
    <text evidence="3">Secondary metabolite biosynthesis; terpenoid biosynthesis.</text>
</comment>
<name>A0AAD7BC01_9AGAR</name>
<dbReference type="AlphaFoldDB" id="A0AAD7BC01"/>
<evidence type="ECO:0000256" key="8">
    <source>
        <dbReference type="ARBA" id="ARBA00022989"/>
    </source>
</evidence>
<evidence type="ECO:0000256" key="12">
    <source>
        <dbReference type="ARBA" id="ARBA00023136"/>
    </source>
</evidence>
<evidence type="ECO:0000313" key="16">
    <source>
        <dbReference type="Proteomes" id="UP001221142"/>
    </source>
</evidence>
<evidence type="ECO:0000256" key="7">
    <source>
        <dbReference type="ARBA" id="ARBA00022723"/>
    </source>
</evidence>
<sequence length="539" mass="60206">MVPSFSASLAGSLALYLGYQLCKAVYNEWVSPMRLLPGPKSTHWFFGNLLDIMKDESGGLQERILAEYGRTMKFHGFFGRSRLFTTDPKAVHHFMARLDIYQKSEASRFSLGRIVGPGILVVEDDEHKKQRKIMNPAFGAPQVRQLTSIFVGVSLQLRDIWAAQVSASGGVARIEVLSWFNKASLDMIGLAGFNYPINALGTESHETPNELVEAFENLVQSETSGGFSFLRFLQFRFPLFRRIPTKRDTVHIKSQATMKRIGAQLLDESKRQIAENGTFEEGTSGRDLFSLLVRANTAKDVSAKQRLSNDDVLAQVPTFLVAGHETTSTALTYALYALTQNPAAQSRLREELLGVSTDTPTLDELNSLEYLECVVRETLRVHAPVTYTSRVAMQDDIVPLAQPFTDIHGVKHNTLRIRKGDPVVLPILAMNRSAEIWGPDAMEFKPERWLSLDTHTAHPGIYAHLLTFIGGPRACIGYRFSLAETKAVLFTLIRAFEFELGVPKEDIGVKSTPIVQRPVVLSEREKGNQMPLLVRPVMK</sequence>
<evidence type="ECO:0000256" key="10">
    <source>
        <dbReference type="ARBA" id="ARBA00023004"/>
    </source>
</evidence>
<keyword evidence="7 13" id="KW-0479">Metal-binding</keyword>
<dbReference type="GO" id="GO:0016020">
    <property type="term" value="C:membrane"/>
    <property type="evidence" value="ECO:0007669"/>
    <property type="project" value="UniProtKB-SubCell"/>
</dbReference>
<dbReference type="InterPro" id="IPR050121">
    <property type="entry name" value="Cytochrome_P450_monoxygenase"/>
</dbReference>
<protein>
    <submittedName>
        <fullName evidence="15">Cytochrome P450</fullName>
    </submittedName>
</protein>
<evidence type="ECO:0000256" key="13">
    <source>
        <dbReference type="PIRSR" id="PIRSR602401-1"/>
    </source>
</evidence>
<feature type="chain" id="PRO_5041977988" evidence="14">
    <location>
        <begin position="25"/>
        <end position="539"/>
    </location>
</feature>
<feature type="signal peptide" evidence="14">
    <location>
        <begin position="1"/>
        <end position="24"/>
    </location>
</feature>
<dbReference type="GO" id="GO:0004497">
    <property type="term" value="F:monooxygenase activity"/>
    <property type="evidence" value="ECO:0007669"/>
    <property type="project" value="UniProtKB-KW"/>
</dbReference>
<organism evidence="15 16">
    <name type="scientific">Roridomyces roridus</name>
    <dbReference type="NCBI Taxonomy" id="1738132"/>
    <lineage>
        <taxon>Eukaryota</taxon>
        <taxon>Fungi</taxon>
        <taxon>Dikarya</taxon>
        <taxon>Basidiomycota</taxon>
        <taxon>Agaricomycotina</taxon>
        <taxon>Agaricomycetes</taxon>
        <taxon>Agaricomycetidae</taxon>
        <taxon>Agaricales</taxon>
        <taxon>Marasmiineae</taxon>
        <taxon>Mycenaceae</taxon>
        <taxon>Roridomyces</taxon>
    </lineage>
</organism>
<keyword evidence="14" id="KW-0732">Signal</keyword>
<dbReference type="InterPro" id="IPR036396">
    <property type="entry name" value="Cyt_P450_sf"/>
</dbReference>
<keyword evidence="10 13" id="KW-0408">Iron</keyword>
<dbReference type="CDD" id="cd11069">
    <property type="entry name" value="CYP_FUM15-like"/>
    <property type="match status" value="1"/>
</dbReference>
<dbReference type="Pfam" id="PF00067">
    <property type="entry name" value="p450"/>
    <property type="match status" value="1"/>
</dbReference>
<dbReference type="PANTHER" id="PTHR24305">
    <property type="entry name" value="CYTOCHROME P450"/>
    <property type="match status" value="1"/>
</dbReference>
<evidence type="ECO:0000256" key="14">
    <source>
        <dbReference type="SAM" id="SignalP"/>
    </source>
</evidence>
<comment type="caution">
    <text evidence="15">The sequence shown here is derived from an EMBL/GenBank/DDBJ whole genome shotgun (WGS) entry which is preliminary data.</text>
</comment>
<accession>A0AAD7BC01</accession>
<evidence type="ECO:0000256" key="4">
    <source>
        <dbReference type="ARBA" id="ARBA00010617"/>
    </source>
</evidence>
<dbReference type="GO" id="GO:0016705">
    <property type="term" value="F:oxidoreductase activity, acting on paired donors, with incorporation or reduction of molecular oxygen"/>
    <property type="evidence" value="ECO:0007669"/>
    <property type="project" value="InterPro"/>
</dbReference>
<evidence type="ECO:0000256" key="9">
    <source>
        <dbReference type="ARBA" id="ARBA00023002"/>
    </source>
</evidence>
<keyword evidence="11" id="KW-0503">Monooxygenase</keyword>
<reference evidence="15" key="1">
    <citation type="submission" date="2023-03" db="EMBL/GenBank/DDBJ databases">
        <title>Massive genome expansion in bonnet fungi (Mycena s.s.) driven by repeated elements and novel gene families across ecological guilds.</title>
        <authorList>
            <consortium name="Lawrence Berkeley National Laboratory"/>
            <person name="Harder C.B."/>
            <person name="Miyauchi S."/>
            <person name="Viragh M."/>
            <person name="Kuo A."/>
            <person name="Thoen E."/>
            <person name="Andreopoulos B."/>
            <person name="Lu D."/>
            <person name="Skrede I."/>
            <person name="Drula E."/>
            <person name="Henrissat B."/>
            <person name="Morin E."/>
            <person name="Kohler A."/>
            <person name="Barry K."/>
            <person name="LaButti K."/>
            <person name="Morin E."/>
            <person name="Salamov A."/>
            <person name="Lipzen A."/>
            <person name="Mereny Z."/>
            <person name="Hegedus B."/>
            <person name="Baldrian P."/>
            <person name="Stursova M."/>
            <person name="Weitz H."/>
            <person name="Taylor A."/>
            <person name="Grigoriev I.V."/>
            <person name="Nagy L.G."/>
            <person name="Martin F."/>
            <person name="Kauserud H."/>
        </authorList>
    </citation>
    <scope>NUCLEOTIDE SEQUENCE</scope>
    <source>
        <strain evidence="15">9284</strain>
    </source>
</reference>
<comment type="cofactor">
    <cofactor evidence="1 13">
        <name>heme</name>
        <dbReference type="ChEBI" id="CHEBI:30413"/>
    </cofactor>
</comment>
<keyword evidence="6" id="KW-0812">Transmembrane</keyword>
<feature type="binding site" description="axial binding residue" evidence="13">
    <location>
        <position position="475"/>
    </location>
    <ligand>
        <name>heme</name>
        <dbReference type="ChEBI" id="CHEBI:30413"/>
    </ligand>
    <ligandPart>
        <name>Fe</name>
        <dbReference type="ChEBI" id="CHEBI:18248"/>
    </ligandPart>
</feature>
<dbReference type="GO" id="GO:0005506">
    <property type="term" value="F:iron ion binding"/>
    <property type="evidence" value="ECO:0007669"/>
    <property type="project" value="InterPro"/>
</dbReference>
<keyword evidence="9" id="KW-0560">Oxidoreductase</keyword>
<evidence type="ECO:0000256" key="2">
    <source>
        <dbReference type="ARBA" id="ARBA00004370"/>
    </source>
</evidence>
<dbReference type="PRINTS" id="PR00385">
    <property type="entry name" value="P450"/>
</dbReference>
<evidence type="ECO:0000256" key="11">
    <source>
        <dbReference type="ARBA" id="ARBA00023033"/>
    </source>
</evidence>
<dbReference type="SUPFAM" id="SSF48264">
    <property type="entry name" value="Cytochrome P450"/>
    <property type="match status" value="1"/>
</dbReference>
<dbReference type="Gene3D" id="1.10.630.10">
    <property type="entry name" value="Cytochrome P450"/>
    <property type="match status" value="1"/>
</dbReference>
<keyword evidence="16" id="KW-1185">Reference proteome</keyword>
<dbReference type="PANTHER" id="PTHR24305:SF166">
    <property type="entry name" value="CYTOCHROME P450 12A4, MITOCHONDRIAL-RELATED"/>
    <property type="match status" value="1"/>
</dbReference>
<gene>
    <name evidence="15" type="ORF">FB45DRAFT_934678</name>
</gene>
<proteinExistence type="inferred from homology"/>
<keyword evidence="8" id="KW-1133">Transmembrane helix</keyword>